<dbReference type="Proteomes" id="UP001230504">
    <property type="component" value="Unassembled WGS sequence"/>
</dbReference>
<evidence type="ECO:0000313" key="1">
    <source>
        <dbReference type="EMBL" id="KAK1573324.1"/>
    </source>
</evidence>
<proteinExistence type="predicted"/>
<dbReference type="GeneID" id="85443242"/>
<accession>A0AAD8PNA5</accession>
<feature type="non-terminal residue" evidence="1">
    <location>
        <position position="1"/>
    </location>
</feature>
<dbReference type="AlphaFoldDB" id="A0AAD8PNA5"/>
<name>A0AAD8PNA5_9PEZI</name>
<dbReference type="EMBL" id="JAHLJV010000094">
    <property type="protein sequence ID" value="KAK1573324.1"/>
    <property type="molecule type" value="Genomic_DNA"/>
</dbReference>
<reference evidence="1" key="1">
    <citation type="submission" date="2021-06" db="EMBL/GenBank/DDBJ databases">
        <title>Comparative genomics, transcriptomics and evolutionary studies reveal genomic signatures of adaptation to plant cell wall in hemibiotrophic fungi.</title>
        <authorList>
            <consortium name="DOE Joint Genome Institute"/>
            <person name="Baroncelli R."/>
            <person name="Diaz J.F."/>
            <person name="Benocci T."/>
            <person name="Peng M."/>
            <person name="Battaglia E."/>
            <person name="Haridas S."/>
            <person name="Andreopoulos W."/>
            <person name="Labutti K."/>
            <person name="Pangilinan J."/>
            <person name="Floch G.L."/>
            <person name="Makela M.R."/>
            <person name="Henrissat B."/>
            <person name="Grigoriev I.V."/>
            <person name="Crouch J.A."/>
            <person name="De Vries R.P."/>
            <person name="Sukno S.A."/>
            <person name="Thon M.R."/>
        </authorList>
    </citation>
    <scope>NUCLEOTIDE SEQUENCE</scope>
    <source>
        <strain evidence="1">CBS 125086</strain>
    </source>
</reference>
<keyword evidence="2" id="KW-1185">Reference proteome</keyword>
<protein>
    <submittedName>
        <fullName evidence="1">Uncharacterized protein</fullName>
    </submittedName>
</protein>
<sequence length="72" mass="7811">MLLARSDTSLFSVEDSRNSKSYYLDILSQLDAELRAWQASLPDNGFKPAGSVSPQPISGSLARTVTLLAHDT</sequence>
<dbReference type="RefSeq" id="XP_060408965.1">
    <property type="nucleotide sequence ID" value="XM_060559002.1"/>
</dbReference>
<gene>
    <name evidence="1" type="ORF">LY79DRAFT_568839</name>
</gene>
<evidence type="ECO:0000313" key="2">
    <source>
        <dbReference type="Proteomes" id="UP001230504"/>
    </source>
</evidence>
<comment type="caution">
    <text evidence="1">The sequence shown here is derived from an EMBL/GenBank/DDBJ whole genome shotgun (WGS) entry which is preliminary data.</text>
</comment>
<organism evidence="1 2">
    <name type="scientific">Colletotrichum navitas</name>
    <dbReference type="NCBI Taxonomy" id="681940"/>
    <lineage>
        <taxon>Eukaryota</taxon>
        <taxon>Fungi</taxon>
        <taxon>Dikarya</taxon>
        <taxon>Ascomycota</taxon>
        <taxon>Pezizomycotina</taxon>
        <taxon>Sordariomycetes</taxon>
        <taxon>Hypocreomycetidae</taxon>
        <taxon>Glomerellales</taxon>
        <taxon>Glomerellaceae</taxon>
        <taxon>Colletotrichum</taxon>
        <taxon>Colletotrichum graminicola species complex</taxon>
    </lineage>
</organism>